<dbReference type="InterPro" id="IPR046341">
    <property type="entry name" value="SET_dom_sf"/>
</dbReference>
<dbReference type="GO" id="GO:0042054">
    <property type="term" value="F:histone methyltransferase activity"/>
    <property type="evidence" value="ECO:0007669"/>
    <property type="project" value="InterPro"/>
</dbReference>
<dbReference type="AlphaFoldDB" id="A0A067JR51"/>
<keyword evidence="2" id="KW-0158">Chromosome</keyword>
<dbReference type="EMBL" id="KK915447">
    <property type="protein sequence ID" value="KDP22485.1"/>
    <property type="molecule type" value="Genomic_DNA"/>
</dbReference>
<dbReference type="STRING" id="180498.A0A067JR51"/>
<name>A0A067JR51_JATCU</name>
<evidence type="ECO:0000256" key="1">
    <source>
        <dbReference type="ARBA" id="ARBA00004584"/>
    </source>
</evidence>
<organism evidence="8 9">
    <name type="scientific">Jatropha curcas</name>
    <name type="common">Barbados nut</name>
    <dbReference type="NCBI Taxonomy" id="180498"/>
    <lineage>
        <taxon>Eukaryota</taxon>
        <taxon>Viridiplantae</taxon>
        <taxon>Streptophyta</taxon>
        <taxon>Embryophyta</taxon>
        <taxon>Tracheophyta</taxon>
        <taxon>Spermatophyta</taxon>
        <taxon>Magnoliopsida</taxon>
        <taxon>eudicotyledons</taxon>
        <taxon>Gunneridae</taxon>
        <taxon>Pentapetalae</taxon>
        <taxon>rosids</taxon>
        <taxon>fabids</taxon>
        <taxon>Malpighiales</taxon>
        <taxon>Euphorbiaceae</taxon>
        <taxon>Crotonoideae</taxon>
        <taxon>Jatropheae</taxon>
        <taxon>Jatropha</taxon>
    </lineage>
</organism>
<gene>
    <name evidence="8" type="ORF">JCGZ_26316</name>
</gene>
<dbReference type="GO" id="GO:0008270">
    <property type="term" value="F:zinc ion binding"/>
    <property type="evidence" value="ECO:0007669"/>
    <property type="project" value="InterPro"/>
</dbReference>
<dbReference type="GO" id="GO:0000775">
    <property type="term" value="C:chromosome, centromeric region"/>
    <property type="evidence" value="ECO:0007669"/>
    <property type="project" value="UniProtKB-SubCell"/>
</dbReference>
<feature type="domain" description="SET" evidence="5">
    <location>
        <begin position="435"/>
        <end position="572"/>
    </location>
</feature>
<dbReference type="SUPFAM" id="SSF88697">
    <property type="entry name" value="PUA domain-like"/>
    <property type="match status" value="1"/>
</dbReference>
<dbReference type="Pfam" id="PF05033">
    <property type="entry name" value="Pre-SET"/>
    <property type="match status" value="1"/>
</dbReference>
<dbReference type="OrthoDB" id="5792673at2759"/>
<dbReference type="InterPro" id="IPR007728">
    <property type="entry name" value="Pre-SET_dom"/>
</dbReference>
<evidence type="ECO:0008006" key="10">
    <source>
        <dbReference type="Google" id="ProtNLM"/>
    </source>
</evidence>
<dbReference type="InterPro" id="IPR015947">
    <property type="entry name" value="PUA-like_sf"/>
</dbReference>
<evidence type="ECO:0000313" key="9">
    <source>
        <dbReference type="Proteomes" id="UP000027138"/>
    </source>
</evidence>
<dbReference type="InterPro" id="IPR051357">
    <property type="entry name" value="H3K9_HMTase_SUVAR3-9"/>
</dbReference>
<evidence type="ECO:0000259" key="5">
    <source>
        <dbReference type="PROSITE" id="PS50280"/>
    </source>
</evidence>
<dbReference type="Gene3D" id="2.30.280.10">
    <property type="entry name" value="SRA-YDG"/>
    <property type="match status" value="1"/>
</dbReference>
<evidence type="ECO:0000259" key="6">
    <source>
        <dbReference type="PROSITE" id="PS50867"/>
    </source>
</evidence>
<keyword evidence="3 4" id="KW-0539">Nucleus</keyword>
<evidence type="ECO:0000313" key="8">
    <source>
        <dbReference type="EMBL" id="KDP22485.1"/>
    </source>
</evidence>
<dbReference type="PANTHER" id="PTHR45660:SF46">
    <property type="entry name" value="HISTONE-LYSINE N-METHYLTRANSFERASE, H3 LYSINE-9 SPECIFIC SUVH6"/>
    <property type="match status" value="1"/>
</dbReference>
<dbReference type="Gene3D" id="2.170.270.10">
    <property type="entry name" value="SET domain"/>
    <property type="match status" value="1"/>
</dbReference>
<dbReference type="PROSITE" id="PS50280">
    <property type="entry name" value="SET"/>
    <property type="match status" value="1"/>
</dbReference>
<accession>A0A067JR51</accession>
<dbReference type="PANTHER" id="PTHR45660">
    <property type="entry name" value="HISTONE-LYSINE N-METHYLTRANSFERASE SETMAR"/>
    <property type="match status" value="1"/>
</dbReference>
<dbReference type="InterPro" id="IPR001214">
    <property type="entry name" value="SET_dom"/>
</dbReference>
<dbReference type="SUPFAM" id="SSF82199">
    <property type="entry name" value="SET domain"/>
    <property type="match status" value="1"/>
</dbReference>
<dbReference type="GO" id="GO:0005634">
    <property type="term" value="C:nucleus"/>
    <property type="evidence" value="ECO:0007669"/>
    <property type="project" value="UniProtKB-SubCell"/>
</dbReference>
<keyword evidence="9" id="KW-1185">Reference proteome</keyword>
<evidence type="ECO:0000256" key="3">
    <source>
        <dbReference type="ARBA" id="ARBA00023242"/>
    </source>
</evidence>
<protein>
    <recommendedName>
        <fullName evidence="10">Histone-lysine N-methyltransferase</fullName>
    </recommendedName>
</protein>
<dbReference type="GO" id="GO:0003690">
    <property type="term" value="F:double-stranded DNA binding"/>
    <property type="evidence" value="ECO:0007669"/>
    <property type="project" value="TreeGrafter"/>
</dbReference>
<reference evidence="8 9" key="1">
    <citation type="journal article" date="2014" name="PLoS ONE">
        <title>Global Analysis of Gene Expression Profiles in Physic Nut (Jatropha curcas L.) Seedlings Exposed to Salt Stress.</title>
        <authorList>
            <person name="Zhang L."/>
            <person name="Zhang C."/>
            <person name="Wu P."/>
            <person name="Chen Y."/>
            <person name="Li M."/>
            <person name="Jiang H."/>
            <person name="Wu G."/>
        </authorList>
    </citation>
    <scope>NUCLEOTIDE SEQUENCE [LARGE SCALE GENOMIC DNA]</scope>
    <source>
        <strain evidence="9">cv. GZQX0401</strain>
        <tissue evidence="8">Young leaves</tissue>
    </source>
</reference>
<proteinExistence type="predicted"/>
<dbReference type="Proteomes" id="UP000027138">
    <property type="component" value="Unassembled WGS sequence"/>
</dbReference>
<dbReference type="SMART" id="SM00466">
    <property type="entry name" value="SRA"/>
    <property type="match status" value="1"/>
</dbReference>
<dbReference type="Pfam" id="PF02182">
    <property type="entry name" value="SAD_SRA"/>
    <property type="match status" value="1"/>
</dbReference>
<evidence type="ECO:0000256" key="2">
    <source>
        <dbReference type="ARBA" id="ARBA00022454"/>
    </source>
</evidence>
<dbReference type="InterPro" id="IPR003105">
    <property type="entry name" value="SRA_YDG"/>
</dbReference>
<dbReference type="PROSITE" id="PS51015">
    <property type="entry name" value="YDG"/>
    <property type="match status" value="1"/>
</dbReference>
<evidence type="ECO:0000259" key="7">
    <source>
        <dbReference type="PROSITE" id="PS51015"/>
    </source>
</evidence>
<dbReference type="InterPro" id="IPR036987">
    <property type="entry name" value="SRA-YDG_sf"/>
</dbReference>
<evidence type="ECO:0000256" key="4">
    <source>
        <dbReference type="PROSITE-ProRule" id="PRU00358"/>
    </source>
</evidence>
<sequence>MHFVKVMHSSTKSTFKRAWPFAFRQFPEDYGRPTRVAETKAETDPSESENLLPETAPARYSLPGVLQGGVSMKSASPSHCNMKSARGPTTSREKVIKVLESYHEMLDKLLKENETNQVRNPNIYKDAAIILQKQHKWVEAAKRLGSVPGVEIGDKFQFRAELCVVGVHCQFERGIDYMKKDGIIVATSIVATDRYANEMKSSGELIYCGEGGNPNFKSGKPIKDHVLERGNLALKNSMLQRTPVRVILSENCKRSKLTALRDTPQQKNLATSYVYDGLYNVEELWQERGEFGKLVFKFRLRRIGQPGLIQGFPGKHKKVTPCKRGPLINDISRGKEKMPIAVVNEIDEQRPSLFTYISKVTYPQSKNRSILSGCNCTSQCSDYIDCSCKVKNGQEFPYDNRRHLIKEKPYVYECGNSCKCSDSCINRVSQLGIQFQLEVFKTKSKGWGVRSRSYIPSGSFVCEYVGEILSSKEAEQRVGSRDGYLFHMEDNRSDRNFKEEWKPLGKSHPSNFSEKVTIDAAQYGNVARFINHSCSPNLHVQKVIYDDHEMPHLMLFANKDIPAWKELTYDYKYRLGELCHINGNFKAKECFCSSLKCVGKFY</sequence>
<feature type="domain" description="YDG" evidence="7">
    <location>
        <begin position="145"/>
        <end position="302"/>
    </location>
</feature>
<feature type="domain" description="Pre-SET" evidence="6">
    <location>
        <begin position="372"/>
        <end position="432"/>
    </location>
</feature>
<dbReference type="Pfam" id="PF00856">
    <property type="entry name" value="SET"/>
    <property type="match status" value="1"/>
</dbReference>
<dbReference type="PROSITE" id="PS50867">
    <property type="entry name" value="PRE_SET"/>
    <property type="match status" value="1"/>
</dbReference>
<dbReference type="SMART" id="SM00468">
    <property type="entry name" value="PreSET"/>
    <property type="match status" value="1"/>
</dbReference>
<comment type="subcellular location">
    <subcellularLocation>
        <location evidence="1">Chromosome</location>
        <location evidence="1">Centromere</location>
    </subcellularLocation>
    <subcellularLocation>
        <location evidence="4">Nucleus</location>
    </subcellularLocation>
</comment>
<dbReference type="SMART" id="SM00317">
    <property type="entry name" value="SET"/>
    <property type="match status" value="1"/>
</dbReference>